<accession>A0A1B2J8J6</accession>
<comment type="domain">
    <text evidence="9">The twin Cx2C motifs are involved in the recognition by the mitochondrial MIA40-ERV1 disulfide relay system. The formation of 2 disulfide bonds in the Cx2C motifs through dithiol/disulfide exchange reactions effectively traps the protein in the mitochondrial intermembrane space.</text>
</comment>
<evidence type="ECO:0000256" key="9">
    <source>
        <dbReference type="HAMAP-Rule" id="MF_03115"/>
    </source>
</evidence>
<dbReference type="EMBL" id="CP014584">
    <property type="protein sequence ID" value="ANZ74367.1"/>
    <property type="molecule type" value="Genomic_DNA"/>
</dbReference>
<evidence type="ECO:0000256" key="10">
    <source>
        <dbReference type="SAM" id="Coils"/>
    </source>
</evidence>
<evidence type="ECO:0000256" key="1">
    <source>
        <dbReference type="ARBA" id="ARBA00001966"/>
    </source>
</evidence>
<feature type="binding site" evidence="9">
    <location>
        <position position="227"/>
    </location>
    <ligand>
        <name>[2Fe-2S] cluster</name>
        <dbReference type="ChEBI" id="CHEBI:190135"/>
    </ligand>
</feature>
<feature type="binding site" evidence="9">
    <location>
        <position position="304"/>
    </location>
    <ligand>
        <name>[4Fe-4S] cluster</name>
        <dbReference type="ChEBI" id="CHEBI:49883"/>
    </ligand>
</feature>
<feature type="region of interest" description="Disordered" evidence="11">
    <location>
        <begin position="151"/>
        <end position="171"/>
    </location>
</feature>
<evidence type="ECO:0000259" key="12">
    <source>
        <dbReference type="Pfam" id="PF05093"/>
    </source>
</evidence>
<sequence>MNTLLLLHPTIVTEPHAVEAAKDSLAQKLGTDKSNISQHIIDRVATGQVSLQPSHYNHIQYLAPPEANAKKLPVKCYEIIFEALQSNGVFEGTIPPESATDGILQGFLVESDTRWVKPSTLGSVVSLKRPVGQNKTKSSAFKREMPFFKKLSSPPTLTDSSEADEDEESQLNEKLKGSKLIYFDESSDDEIIDEDELLRDDDGALKGPVVVPVKCALPNGKRRKKACKDCTCGLKELEENEQNERLDAQASILSKLATSANAEAERIEERLKRKQASKEGEEVKFTEQEVTEIDFTIQGKTGGCGSCALGDAFRCDGCPYLGLPPFKPGQAISIEGLGADI</sequence>
<dbReference type="InterPro" id="IPR046408">
    <property type="entry name" value="CIAPIN1"/>
</dbReference>
<feature type="domain" description="Anamorsin C-terminal" evidence="12">
    <location>
        <begin position="210"/>
        <end position="334"/>
    </location>
</feature>
<organism evidence="14 15">
    <name type="scientific">Komagataella pastoris</name>
    <name type="common">Yeast</name>
    <name type="synonym">Pichia pastoris</name>
    <dbReference type="NCBI Taxonomy" id="4922"/>
    <lineage>
        <taxon>Eukaryota</taxon>
        <taxon>Fungi</taxon>
        <taxon>Dikarya</taxon>
        <taxon>Ascomycota</taxon>
        <taxon>Saccharomycotina</taxon>
        <taxon>Pichiomycetes</taxon>
        <taxon>Pichiales</taxon>
        <taxon>Pichiaceae</taxon>
        <taxon>Komagataella</taxon>
    </lineage>
</organism>
<feature type="compositionally biased region" description="Acidic residues" evidence="11">
    <location>
        <begin position="161"/>
        <end position="170"/>
    </location>
</feature>
<feature type="coiled-coil region" evidence="10">
    <location>
        <begin position="257"/>
        <end position="284"/>
    </location>
</feature>
<dbReference type="GO" id="GO:0046872">
    <property type="term" value="F:metal ion binding"/>
    <property type="evidence" value="ECO:0007669"/>
    <property type="project" value="UniProtKB-KW"/>
</dbReference>
<evidence type="ECO:0000256" key="3">
    <source>
        <dbReference type="ARBA" id="ARBA00022485"/>
    </source>
</evidence>
<dbReference type="Proteomes" id="UP000094565">
    <property type="component" value="Chromosome 1"/>
</dbReference>
<feature type="short sequence motif" description="Cx2C motif 2" evidence="9">
    <location>
        <begin position="315"/>
        <end position="318"/>
    </location>
</feature>
<feature type="binding site" evidence="9">
    <location>
        <position position="230"/>
    </location>
    <ligand>
        <name>[2Fe-2S] cluster</name>
        <dbReference type="ChEBI" id="CHEBI:190135"/>
    </ligand>
</feature>
<keyword evidence="5 9" id="KW-0479">Metal-binding</keyword>
<dbReference type="HAMAP" id="MF_03115">
    <property type="entry name" value="Anamorsin"/>
    <property type="match status" value="1"/>
</dbReference>
<comment type="caution">
    <text evidence="9">Lacks conserved residue(s) required for the propagation of feature annotation.</text>
</comment>
<dbReference type="GO" id="GO:0051537">
    <property type="term" value="F:2 iron, 2 sulfur cluster binding"/>
    <property type="evidence" value="ECO:0007669"/>
    <property type="project" value="UniProtKB-UniRule"/>
</dbReference>
<comment type="subcellular location">
    <subcellularLocation>
        <location evidence="9">Cytoplasm</location>
    </subcellularLocation>
    <subcellularLocation>
        <location evidence="9">Mitochondrion intermembrane space</location>
    </subcellularLocation>
</comment>
<name>A0A1B2J8J6_PICPA</name>
<keyword evidence="15" id="KW-1185">Reference proteome</keyword>
<dbReference type="InterPro" id="IPR031838">
    <property type="entry name" value="Dre2_N"/>
</dbReference>
<dbReference type="Pfam" id="PF16803">
    <property type="entry name" value="DRE2_N"/>
    <property type="match status" value="1"/>
</dbReference>
<feature type="region of interest" description="Fe-S binding site B" evidence="9">
    <location>
        <begin position="304"/>
        <end position="318"/>
    </location>
</feature>
<dbReference type="GO" id="GO:0016226">
    <property type="term" value="P:iron-sulfur cluster assembly"/>
    <property type="evidence" value="ECO:0007669"/>
    <property type="project" value="UniProtKB-UniRule"/>
</dbReference>
<keyword evidence="8 9" id="KW-0496">Mitochondrion</keyword>
<feature type="binding site" evidence="9">
    <location>
        <position position="215"/>
    </location>
    <ligand>
        <name>[2Fe-2S] cluster</name>
        <dbReference type="ChEBI" id="CHEBI:190135"/>
    </ligand>
</feature>
<evidence type="ECO:0000256" key="8">
    <source>
        <dbReference type="ARBA" id="ARBA00023128"/>
    </source>
</evidence>
<keyword evidence="7 9" id="KW-0411">Iron-sulfur</keyword>
<keyword evidence="3 9" id="KW-0004">4Fe-4S</keyword>
<feature type="binding site" evidence="9">
    <location>
        <position position="315"/>
    </location>
    <ligand>
        <name>[4Fe-4S] cluster</name>
        <dbReference type="ChEBI" id="CHEBI:49883"/>
    </ligand>
</feature>
<evidence type="ECO:0000256" key="5">
    <source>
        <dbReference type="ARBA" id="ARBA00022723"/>
    </source>
</evidence>
<dbReference type="PANTHER" id="PTHR13273:SF14">
    <property type="entry name" value="ANAMORSIN"/>
    <property type="match status" value="1"/>
</dbReference>
<comment type="cofactor">
    <cofactor evidence="1 9">
        <name>[4Fe-4S] cluster</name>
        <dbReference type="ChEBI" id="CHEBI:49883"/>
    </cofactor>
</comment>
<dbReference type="GO" id="GO:0051539">
    <property type="term" value="F:4 iron, 4 sulfur cluster binding"/>
    <property type="evidence" value="ECO:0007669"/>
    <property type="project" value="UniProtKB-KW"/>
</dbReference>
<dbReference type="Gene3D" id="3.40.50.11000">
    <property type="entry name" value="Fe-S cluster assembly protein Dre2, N-terminal domain"/>
    <property type="match status" value="1"/>
</dbReference>
<keyword evidence="9" id="KW-0001">2Fe-2S</keyword>
<dbReference type="GO" id="GO:0005758">
    <property type="term" value="C:mitochondrial intermembrane space"/>
    <property type="evidence" value="ECO:0007669"/>
    <property type="project" value="UniProtKB-SubCell"/>
</dbReference>
<reference evidence="14 15" key="1">
    <citation type="submission" date="2016-02" db="EMBL/GenBank/DDBJ databases">
        <title>Comparative genomic and transcriptomic foundation for Pichia pastoris.</title>
        <authorList>
            <person name="Love K.R."/>
            <person name="Shah K.A."/>
            <person name="Whittaker C.A."/>
            <person name="Wu J."/>
            <person name="Bartlett M.C."/>
            <person name="Ma D."/>
            <person name="Leeson R.L."/>
            <person name="Priest M."/>
            <person name="Young S.K."/>
            <person name="Love J.C."/>
        </authorList>
    </citation>
    <scope>NUCLEOTIDE SEQUENCE [LARGE SCALE GENOMIC DNA]</scope>
    <source>
        <strain evidence="14 15">ATCC 28485</strain>
    </source>
</reference>
<evidence type="ECO:0000313" key="14">
    <source>
        <dbReference type="EMBL" id="ANZ74367.1"/>
    </source>
</evidence>
<feature type="binding site" evidence="9">
    <location>
        <position position="318"/>
    </location>
    <ligand>
        <name>[4Fe-4S] cluster</name>
        <dbReference type="ChEBI" id="CHEBI:49883"/>
    </ligand>
</feature>
<comment type="cofactor">
    <cofactor evidence="9">
        <name>[2Fe-2S] cluster</name>
        <dbReference type="ChEBI" id="CHEBI:190135"/>
    </cofactor>
</comment>
<feature type="short sequence motif" description="Cx2C motif 1" evidence="9">
    <location>
        <begin position="304"/>
        <end position="307"/>
    </location>
</feature>
<dbReference type="InterPro" id="IPR007785">
    <property type="entry name" value="Anamorsin"/>
</dbReference>
<comment type="domain">
    <text evidence="9">The N-terminal domain has structural similarity with S-adenosyl-L-methionine-dependent methyltransferases, but does not bind S-adenosyl-L-methionine. It is required for correct assembly of the 2 Fe-S clusters.</text>
</comment>
<dbReference type="AlphaFoldDB" id="A0A1B2J8J6"/>
<feature type="domain" description="Fe-S cluster assembly protein Dre2 N-terminal" evidence="13">
    <location>
        <begin position="2"/>
        <end position="128"/>
    </location>
</feature>
<evidence type="ECO:0000256" key="4">
    <source>
        <dbReference type="ARBA" id="ARBA00022490"/>
    </source>
</evidence>
<keyword evidence="6 9" id="KW-0408">Iron</keyword>
<dbReference type="PANTHER" id="PTHR13273">
    <property type="entry name" value="ANAMORSIN"/>
    <property type="match status" value="1"/>
</dbReference>
<feature type="binding site" evidence="9">
    <location>
        <position position="232"/>
    </location>
    <ligand>
        <name>[2Fe-2S] cluster</name>
        <dbReference type="ChEBI" id="CHEBI:190135"/>
    </ligand>
</feature>
<dbReference type="Pfam" id="PF05093">
    <property type="entry name" value="CIAPIN1"/>
    <property type="match status" value="1"/>
</dbReference>
<evidence type="ECO:0000256" key="2">
    <source>
        <dbReference type="ARBA" id="ARBA00008169"/>
    </source>
</evidence>
<keyword evidence="4 9" id="KW-0963">Cytoplasm</keyword>
<evidence type="ECO:0000256" key="11">
    <source>
        <dbReference type="SAM" id="MobiDB-lite"/>
    </source>
</evidence>
<gene>
    <name evidence="14" type="primary">DRE2</name>
    <name evidence="14" type="ORF">ATY40_BA7500761</name>
</gene>
<dbReference type="GO" id="GO:0009055">
    <property type="term" value="F:electron transfer activity"/>
    <property type="evidence" value="ECO:0007669"/>
    <property type="project" value="UniProtKB-UniRule"/>
</dbReference>
<protein>
    <submittedName>
        <fullName evidence="14">BA75_00761T0</fullName>
    </submittedName>
</protein>
<dbReference type="OrthoDB" id="311633at2759"/>
<comment type="similarity">
    <text evidence="2 9">Belongs to the anamorsin family.</text>
</comment>
<evidence type="ECO:0000256" key="6">
    <source>
        <dbReference type="ARBA" id="ARBA00023004"/>
    </source>
</evidence>
<evidence type="ECO:0000313" key="15">
    <source>
        <dbReference type="Proteomes" id="UP000094565"/>
    </source>
</evidence>
<proteinExistence type="inferred from homology"/>
<keyword evidence="10" id="KW-0175">Coiled coil</keyword>
<comment type="domain">
    <text evidence="9">The C-terminal domain binds 2 Fe-S clusters but is otherwise mostly in an intrinsically disordered conformation.</text>
</comment>
<feature type="binding site" evidence="9">
    <location>
        <position position="307"/>
    </location>
    <ligand>
        <name>[4Fe-4S] cluster</name>
        <dbReference type="ChEBI" id="CHEBI:49883"/>
    </ligand>
</feature>
<evidence type="ECO:0000256" key="7">
    <source>
        <dbReference type="ARBA" id="ARBA00023014"/>
    </source>
</evidence>
<evidence type="ECO:0000259" key="13">
    <source>
        <dbReference type="Pfam" id="PF16803"/>
    </source>
</evidence>